<dbReference type="EMBL" id="LT670817">
    <property type="protein sequence ID" value="SHH90644.1"/>
    <property type="molecule type" value="Genomic_DNA"/>
</dbReference>
<feature type="signal peptide" evidence="2">
    <location>
        <begin position="1"/>
        <end position="47"/>
    </location>
</feature>
<keyword evidence="2" id="KW-0732">Signal</keyword>
<gene>
    <name evidence="3" type="ORF">SAMN05443248_6780</name>
</gene>
<proteinExistence type="predicted"/>
<protein>
    <submittedName>
        <fullName evidence="3">Uncharacterized protein</fullName>
    </submittedName>
</protein>
<dbReference type="Proteomes" id="UP000189796">
    <property type="component" value="Chromosome I"/>
</dbReference>
<evidence type="ECO:0000313" key="4">
    <source>
        <dbReference type="Proteomes" id="UP000189796"/>
    </source>
</evidence>
<name>A0A1M5WU72_9BRAD</name>
<sequence length="228" mass="23846">MRRYVRPSALTVRCRLGDYTTAMTIKSILTICAAVAAGAAGTSLALAQQGYPVPPGSVYSSAPPSYPPGGYPPGYRRAPGGPDYDAVEDDEGPNAQSSTALPPPGPVLSPDDPRYGRPMGAPPVYSDRNVPQGPVLSPDDPRYGRPMGAPPVYSDRSVPQGPILSPDDPRYGRPDGPPPVIYSDRGNGDNRLPPTGVDPYQDNRGLRPPEAVGPPPVPASRARCSPGP</sequence>
<feature type="chain" id="PRO_5013019754" evidence="2">
    <location>
        <begin position="48"/>
        <end position="228"/>
    </location>
</feature>
<feature type="compositionally biased region" description="Low complexity" evidence="1">
    <location>
        <begin position="73"/>
        <end position="82"/>
    </location>
</feature>
<organism evidence="3 4">
    <name type="scientific">Bradyrhizobium erythrophlei</name>
    <dbReference type="NCBI Taxonomy" id="1437360"/>
    <lineage>
        <taxon>Bacteria</taxon>
        <taxon>Pseudomonadati</taxon>
        <taxon>Pseudomonadota</taxon>
        <taxon>Alphaproteobacteria</taxon>
        <taxon>Hyphomicrobiales</taxon>
        <taxon>Nitrobacteraceae</taxon>
        <taxon>Bradyrhizobium</taxon>
    </lineage>
</organism>
<accession>A0A1M5WU72</accession>
<evidence type="ECO:0000256" key="2">
    <source>
        <dbReference type="SAM" id="SignalP"/>
    </source>
</evidence>
<reference evidence="3 4" key="1">
    <citation type="submission" date="2016-11" db="EMBL/GenBank/DDBJ databases">
        <authorList>
            <person name="Jaros S."/>
            <person name="Januszkiewicz K."/>
            <person name="Wedrychowicz H."/>
        </authorList>
    </citation>
    <scope>NUCLEOTIDE SEQUENCE [LARGE SCALE GENOMIC DNA]</scope>
    <source>
        <strain evidence="3 4">GAS138</strain>
    </source>
</reference>
<dbReference type="AlphaFoldDB" id="A0A1M5WU72"/>
<feature type="region of interest" description="Disordered" evidence="1">
    <location>
        <begin position="60"/>
        <end position="228"/>
    </location>
</feature>
<evidence type="ECO:0000256" key="1">
    <source>
        <dbReference type="SAM" id="MobiDB-lite"/>
    </source>
</evidence>
<evidence type="ECO:0000313" key="3">
    <source>
        <dbReference type="EMBL" id="SHH90644.1"/>
    </source>
</evidence>